<proteinExistence type="predicted"/>
<feature type="compositionally biased region" description="Basic and acidic residues" evidence="1">
    <location>
        <begin position="118"/>
        <end position="133"/>
    </location>
</feature>
<evidence type="ECO:0000313" key="2">
    <source>
        <dbReference type="EMBL" id="OIQ88910.1"/>
    </source>
</evidence>
<gene>
    <name evidence="2" type="ORF">GALL_291880</name>
</gene>
<protein>
    <submittedName>
        <fullName evidence="2">Uncharacterized protein</fullName>
    </submittedName>
</protein>
<dbReference type="AlphaFoldDB" id="A0A1J5QYX8"/>
<organism evidence="2">
    <name type="scientific">mine drainage metagenome</name>
    <dbReference type="NCBI Taxonomy" id="410659"/>
    <lineage>
        <taxon>unclassified sequences</taxon>
        <taxon>metagenomes</taxon>
        <taxon>ecological metagenomes</taxon>
    </lineage>
</organism>
<name>A0A1J5QYX8_9ZZZZ</name>
<evidence type="ECO:0000256" key="1">
    <source>
        <dbReference type="SAM" id="MobiDB-lite"/>
    </source>
</evidence>
<accession>A0A1J5QYX8</accession>
<reference evidence="2" key="1">
    <citation type="submission" date="2016-10" db="EMBL/GenBank/DDBJ databases">
        <title>Sequence of Gallionella enrichment culture.</title>
        <authorList>
            <person name="Poehlein A."/>
            <person name="Muehling M."/>
            <person name="Daniel R."/>
        </authorList>
    </citation>
    <scope>NUCLEOTIDE SEQUENCE</scope>
</reference>
<comment type="caution">
    <text evidence="2">The sequence shown here is derived from an EMBL/GenBank/DDBJ whole genome shotgun (WGS) entry which is preliminary data.</text>
</comment>
<sequence length="163" mass="17080">MGGVVVHDQVQFAVGAGAGDLALERRELSAAVAGLQGAGDMAGGDLQCGEQRGGAVADVVGRAALDQVRLGRQHRGGAAGGLDLGLFVHAQHDRVLGWGEAEPDDIGDRGDQLGSVENRNDSERHDCTPNSRDRGIADLKVVGQQPRGPVRHAVPLLRRLQYL</sequence>
<feature type="region of interest" description="Disordered" evidence="1">
    <location>
        <begin position="100"/>
        <end position="133"/>
    </location>
</feature>
<dbReference type="EMBL" id="MLJW01000352">
    <property type="protein sequence ID" value="OIQ88910.1"/>
    <property type="molecule type" value="Genomic_DNA"/>
</dbReference>